<gene>
    <name evidence="1" type="ORF">F8566_44170</name>
</gene>
<evidence type="ECO:0000313" key="2">
    <source>
        <dbReference type="Proteomes" id="UP000468735"/>
    </source>
</evidence>
<dbReference type="RefSeq" id="WP_151569447.1">
    <property type="nucleotide sequence ID" value="NZ_WBMT01000029.1"/>
</dbReference>
<comment type="caution">
    <text evidence="1">The sequence shown here is derived from an EMBL/GenBank/DDBJ whole genome shotgun (WGS) entry which is preliminary data.</text>
</comment>
<proteinExistence type="predicted"/>
<protein>
    <recommendedName>
        <fullName evidence="3">RNA polymerase sigma-70 region 2 domain-containing protein</fullName>
    </recommendedName>
</protein>
<dbReference type="Proteomes" id="UP000468735">
    <property type="component" value="Unassembled WGS sequence"/>
</dbReference>
<dbReference type="SUPFAM" id="SSF88946">
    <property type="entry name" value="Sigma2 domain of RNA polymerase sigma factors"/>
    <property type="match status" value="1"/>
</dbReference>
<reference evidence="1 2" key="1">
    <citation type="submission" date="2019-09" db="EMBL/GenBank/DDBJ databases">
        <title>Actinomadura physcomitrii sp. nov., a novel actinomycete isolated from moss [Physcomitrium sphaericum (Ludw) Fuernr].</title>
        <authorList>
            <person name="Zhuang X."/>
            <person name="Liu C."/>
        </authorList>
    </citation>
    <scope>NUCLEOTIDE SEQUENCE [LARGE SCALE GENOMIC DNA]</scope>
    <source>
        <strain evidence="1 2">HMC1</strain>
    </source>
</reference>
<dbReference type="GO" id="GO:0006352">
    <property type="term" value="P:DNA-templated transcription initiation"/>
    <property type="evidence" value="ECO:0007669"/>
    <property type="project" value="InterPro"/>
</dbReference>
<evidence type="ECO:0008006" key="3">
    <source>
        <dbReference type="Google" id="ProtNLM"/>
    </source>
</evidence>
<organism evidence="1 2">
    <name type="scientific">Actinomadura rudentiformis</name>
    <dbReference type="NCBI Taxonomy" id="359158"/>
    <lineage>
        <taxon>Bacteria</taxon>
        <taxon>Bacillati</taxon>
        <taxon>Actinomycetota</taxon>
        <taxon>Actinomycetes</taxon>
        <taxon>Streptosporangiales</taxon>
        <taxon>Thermomonosporaceae</taxon>
        <taxon>Actinomadura</taxon>
    </lineage>
</organism>
<dbReference type="AlphaFoldDB" id="A0A6H9Y7C8"/>
<keyword evidence="2" id="KW-1185">Reference proteome</keyword>
<dbReference type="InterPro" id="IPR013325">
    <property type="entry name" value="RNA_pol_sigma_r2"/>
</dbReference>
<name>A0A6H9Y7C8_9ACTN</name>
<dbReference type="GO" id="GO:0003700">
    <property type="term" value="F:DNA-binding transcription factor activity"/>
    <property type="evidence" value="ECO:0007669"/>
    <property type="project" value="InterPro"/>
</dbReference>
<dbReference type="Gene3D" id="1.10.1740.10">
    <property type="match status" value="1"/>
</dbReference>
<evidence type="ECO:0000313" key="1">
    <source>
        <dbReference type="EMBL" id="KAB2340540.1"/>
    </source>
</evidence>
<sequence length="129" mass="14960">MTNDVRTETDTELIRRSLQDAERFALLYDRHHAAIHRYVARRLGMDLSDDLMAETFLIAFWKRDRYQRTEIMIDPKTYAYLGERTVAIKNHTSTGTDGTWSVKKGAVLNLETRTASGRFVDRPGEVPIR</sequence>
<dbReference type="EMBL" id="WBMT01000029">
    <property type="protein sequence ID" value="KAB2340540.1"/>
    <property type="molecule type" value="Genomic_DNA"/>
</dbReference>
<dbReference type="OrthoDB" id="4158435at2"/>
<accession>A0A6H9Y7C8</accession>